<name>W3WQZ4_PESFW</name>
<dbReference type="KEGG" id="pfy:PFICI_11645"/>
<feature type="region of interest" description="Disordered" evidence="1">
    <location>
        <begin position="396"/>
        <end position="426"/>
    </location>
</feature>
<proteinExistence type="predicted"/>
<dbReference type="RefSeq" id="XP_007838417.1">
    <property type="nucleotide sequence ID" value="XM_007840226.1"/>
</dbReference>
<feature type="compositionally biased region" description="Basic and acidic residues" evidence="1">
    <location>
        <begin position="569"/>
        <end position="578"/>
    </location>
</feature>
<feature type="compositionally biased region" description="Basic and acidic residues" evidence="1">
    <location>
        <begin position="636"/>
        <end position="650"/>
    </location>
</feature>
<evidence type="ECO:0000256" key="1">
    <source>
        <dbReference type="SAM" id="MobiDB-lite"/>
    </source>
</evidence>
<sequence>MDTHAHDPIFFGGTDLAAGTLCIDQTGLLGAPAGLDSSIPFGHDLPSVPTQLAAGLPTESLLPQRSFSASPRQRSLRRPSFGRDVLTFAVDGAPAAEAVVPREGKIELVRGKLPKITRKYKKREQLEDDSDDDIERSKTADIPINPQDYYGRPAKSPKPWGWMSLKRDECTFRYNELGEFAYTVTFSKAELQAYFDGHPPKRHGHNHWVDRQLLPGERIRHGKTRSGLTLWIGWTPAHANSRYPSAAYSNKCRFYDCPVPNRTFRGGCPRVAFDERMNTDGRFRDPYHVAGYVHLFCLEQHFDIIKLMETVDIRLDMRIFQKEENLAGFHSRPDQETKIQAACDWLSSEWPRKVEWDHYLYNLNEQRIKSRHLLTREQAVRPRHFDDSLTKKMVETDFNNYTQSGSSSRESRKKKGNADGKKPVDAGEHLGNIEYVAAERRARSGKRLTKKLKQRPAVFRDDRFLQHRVYAAEHFTRGFVPGRQGPSDRDALGRPRRGFKPEPFVTPESSLLARPQHVYPAQGYTFPSSDPQVTGFDLHPSMPTSFPSNVPSNQLLPDFSQLLEGHQKFDMSDSKADETSLVPNELSQKRPKRAREHDISDVTIDQVALAAHGPQKRQRRNTEWTSPRRSLLPSQCRRDSTQLGKDREQSPECFWSMPRSGPVLCMHRGSSPVDFNSKYRTLSLKRKWDEGETRPGQEEGSSQHADSQPPRKKSCIDALLPSELERNISPNALTDMDFHNSLANFNPDFNFPASDFDLMDMEQDLALSDEQLHLLFQSAGPGDTDHVEGTYDNCTAEWFEEQLAMTGDLGQDLMPPVSNTPVTFLESDEFAHVKSEDALSQPALDGDTNPQDEATVQLPSVAASKEQLQEIAHLENTTHDKEINGLSSLDEPAEPSPQTPPPHSGVLDTKSVIYFADKESNHEEDDIDDLFNEDLNE</sequence>
<dbReference type="OrthoDB" id="5307331at2759"/>
<dbReference type="Proteomes" id="UP000030651">
    <property type="component" value="Unassembled WGS sequence"/>
</dbReference>
<gene>
    <name evidence="2" type="ORF">PFICI_11645</name>
</gene>
<feature type="region of interest" description="Disordered" evidence="1">
    <location>
        <begin position="123"/>
        <end position="150"/>
    </location>
</feature>
<feature type="compositionally biased region" description="Pro residues" evidence="1">
    <location>
        <begin position="894"/>
        <end position="903"/>
    </location>
</feature>
<feature type="region of interest" description="Disordered" evidence="1">
    <location>
        <begin position="569"/>
        <end position="654"/>
    </location>
</feature>
<dbReference type="AlphaFoldDB" id="W3WQZ4"/>
<dbReference type="InParanoid" id="W3WQZ4"/>
<dbReference type="HOGENOM" id="CLU_312861_0_0_1"/>
<feature type="compositionally biased region" description="Acidic residues" evidence="1">
    <location>
        <begin position="922"/>
        <end position="937"/>
    </location>
</feature>
<feature type="region of interest" description="Disordered" evidence="1">
    <location>
        <begin position="687"/>
        <end position="713"/>
    </location>
</feature>
<feature type="compositionally biased region" description="Basic and acidic residues" evidence="1">
    <location>
        <begin position="416"/>
        <end position="426"/>
    </location>
</feature>
<dbReference type="GeneID" id="19276658"/>
<protein>
    <submittedName>
        <fullName evidence="2">Uncharacterized protein</fullName>
    </submittedName>
</protein>
<evidence type="ECO:0000313" key="3">
    <source>
        <dbReference type="Proteomes" id="UP000030651"/>
    </source>
</evidence>
<evidence type="ECO:0000313" key="2">
    <source>
        <dbReference type="EMBL" id="ETS76258.1"/>
    </source>
</evidence>
<feature type="region of interest" description="Disordered" evidence="1">
    <location>
        <begin position="480"/>
        <end position="504"/>
    </location>
</feature>
<reference evidence="3" key="1">
    <citation type="journal article" date="2015" name="BMC Genomics">
        <title>Genomic and transcriptomic analysis of the endophytic fungus Pestalotiopsis fici reveals its lifestyle and high potential for synthesis of natural products.</title>
        <authorList>
            <person name="Wang X."/>
            <person name="Zhang X."/>
            <person name="Liu L."/>
            <person name="Xiang M."/>
            <person name="Wang W."/>
            <person name="Sun X."/>
            <person name="Che Y."/>
            <person name="Guo L."/>
            <person name="Liu G."/>
            <person name="Guo L."/>
            <person name="Wang C."/>
            <person name="Yin W.B."/>
            <person name="Stadler M."/>
            <person name="Zhang X."/>
            <person name="Liu X."/>
        </authorList>
    </citation>
    <scope>NUCLEOTIDE SEQUENCE [LARGE SCALE GENOMIC DNA]</scope>
    <source>
        <strain evidence="3">W106-1 / CGMCC3.15140</strain>
    </source>
</reference>
<feature type="region of interest" description="Disordered" evidence="1">
    <location>
        <begin position="876"/>
        <end position="937"/>
    </location>
</feature>
<feature type="compositionally biased region" description="Basic and acidic residues" evidence="1">
    <location>
        <begin position="687"/>
        <end position="697"/>
    </location>
</feature>
<dbReference type="EMBL" id="KI912117">
    <property type="protein sequence ID" value="ETS76258.1"/>
    <property type="molecule type" value="Genomic_DNA"/>
</dbReference>
<accession>W3WQZ4</accession>
<dbReference type="eggNOG" id="ENOG502SPRZ">
    <property type="taxonomic scope" value="Eukaryota"/>
</dbReference>
<keyword evidence="3" id="KW-1185">Reference proteome</keyword>
<organism evidence="2 3">
    <name type="scientific">Pestalotiopsis fici (strain W106-1 / CGMCC3.15140)</name>
    <dbReference type="NCBI Taxonomy" id="1229662"/>
    <lineage>
        <taxon>Eukaryota</taxon>
        <taxon>Fungi</taxon>
        <taxon>Dikarya</taxon>
        <taxon>Ascomycota</taxon>
        <taxon>Pezizomycotina</taxon>
        <taxon>Sordariomycetes</taxon>
        <taxon>Xylariomycetidae</taxon>
        <taxon>Amphisphaeriales</taxon>
        <taxon>Sporocadaceae</taxon>
        <taxon>Pestalotiopsis</taxon>
    </lineage>
</organism>